<dbReference type="GO" id="GO:0005634">
    <property type="term" value="C:nucleus"/>
    <property type="evidence" value="ECO:0007669"/>
    <property type="project" value="UniProtKB-SubCell"/>
</dbReference>
<feature type="compositionally biased region" description="Acidic residues" evidence="4">
    <location>
        <begin position="56"/>
        <end position="74"/>
    </location>
</feature>
<keyword evidence="3" id="KW-0539">Nucleus</keyword>
<name>A0A5B7CDU1_PORTR</name>
<dbReference type="Proteomes" id="UP000324222">
    <property type="component" value="Unassembled WGS sequence"/>
</dbReference>
<dbReference type="GO" id="GO:0010997">
    <property type="term" value="F:anaphase-promoting complex binding"/>
    <property type="evidence" value="ECO:0007669"/>
    <property type="project" value="TreeGrafter"/>
</dbReference>
<sequence>MDSQADPSQEETETKKDENEGHVSPKMIIYSSGDEDSVDIKSRTVRKKKRKRVIEFSDDEDAQGPLTFDDEENEMPTTVFTGFKNSSKGGIRAEFLENEAELSGSEANSDDEAEESEDDFEEMEGDREHFDSNELRDQVGKAHLRSLLDSDKREVRLLQEMYLEDGELHGEGRSRQFRWKNLDKRIENDEIKTLSDEEGSDDNMEDSEWRKQKIEREKFLLEQKAKMADGEADLYDVGSWSSSMHSSKGDLGKRNSLTSFPSLKRKRGSFLNRDTTTLARIAEFTKDGRDIVGGAKQGGNFVFQQLGVDESKEKEEDEENVSVTQKRRNSLPPKVKKAKIDKFLWNIENSQSSSSVFEFL</sequence>
<evidence type="ECO:0000313" key="5">
    <source>
        <dbReference type="EMBL" id="MPC07772.1"/>
    </source>
</evidence>
<dbReference type="PANTHER" id="PTHR14396">
    <property type="entry name" value="CLASPIN"/>
    <property type="match status" value="1"/>
</dbReference>
<dbReference type="PANTHER" id="PTHR14396:SF10">
    <property type="entry name" value="CLASPIN"/>
    <property type="match status" value="1"/>
</dbReference>
<comment type="subcellular location">
    <subcellularLocation>
        <location evidence="1">Nucleus</location>
    </subcellularLocation>
</comment>
<keyword evidence="2" id="KW-0597">Phosphoprotein</keyword>
<dbReference type="GO" id="GO:0007095">
    <property type="term" value="P:mitotic G2 DNA damage checkpoint signaling"/>
    <property type="evidence" value="ECO:0007669"/>
    <property type="project" value="TreeGrafter"/>
</dbReference>
<organism evidence="5 6">
    <name type="scientific">Portunus trituberculatus</name>
    <name type="common">Swimming crab</name>
    <name type="synonym">Neptunus trituberculatus</name>
    <dbReference type="NCBI Taxonomy" id="210409"/>
    <lineage>
        <taxon>Eukaryota</taxon>
        <taxon>Metazoa</taxon>
        <taxon>Ecdysozoa</taxon>
        <taxon>Arthropoda</taxon>
        <taxon>Crustacea</taxon>
        <taxon>Multicrustacea</taxon>
        <taxon>Malacostraca</taxon>
        <taxon>Eumalacostraca</taxon>
        <taxon>Eucarida</taxon>
        <taxon>Decapoda</taxon>
        <taxon>Pleocyemata</taxon>
        <taxon>Brachyura</taxon>
        <taxon>Eubrachyura</taxon>
        <taxon>Portunoidea</taxon>
        <taxon>Portunidae</taxon>
        <taxon>Portuninae</taxon>
        <taxon>Portunus</taxon>
    </lineage>
</organism>
<evidence type="ECO:0000256" key="2">
    <source>
        <dbReference type="ARBA" id="ARBA00022553"/>
    </source>
</evidence>
<keyword evidence="6" id="KW-1185">Reference proteome</keyword>
<reference evidence="5 6" key="1">
    <citation type="submission" date="2019-05" db="EMBL/GenBank/DDBJ databases">
        <title>Another draft genome of Portunus trituberculatus and its Hox gene families provides insights of decapod evolution.</title>
        <authorList>
            <person name="Jeong J.-H."/>
            <person name="Song I."/>
            <person name="Kim S."/>
            <person name="Choi T."/>
            <person name="Kim D."/>
            <person name="Ryu S."/>
            <person name="Kim W."/>
        </authorList>
    </citation>
    <scope>NUCLEOTIDE SEQUENCE [LARGE SCALE GENOMIC DNA]</scope>
    <source>
        <tissue evidence="5">Muscle</tissue>
    </source>
</reference>
<feature type="region of interest" description="Disordered" evidence="4">
    <location>
        <begin position="99"/>
        <end position="136"/>
    </location>
</feature>
<dbReference type="AlphaFoldDB" id="A0A5B7CDU1"/>
<accession>A0A5B7CDU1</accession>
<feature type="compositionally biased region" description="Basic and acidic residues" evidence="4">
    <location>
        <begin position="12"/>
        <end position="23"/>
    </location>
</feature>
<dbReference type="GO" id="GO:0033314">
    <property type="term" value="P:mitotic DNA replication checkpoint signaling"/>
    <property type="evidence" value="ECO:0007669"/>
    <property type="project" value="TreeGrafter"/>
</dbReference>
<feature type="compositionally biased region" description="Basic and acidic residues" evidence="4">
    <location>
        <begin position="126"/>
        <end position="136"/>
    </location>
</feature>
<evidence type="ECO:0000313" key="6">
    <source>
        <dbReference type="Proteomes" id="UP000324222"/>
    </source>
</evidence>
<feature type="compositionally biased region" description="Acidic residues" evidence="4">
    <location>
        <begin position="108"/>
        <end position="125"/>
    </location>
</feature>
<gene>
    <name evidence="5" type="primary">Clspn</name>
    <name evidence="5" type="ORF">E2C01_000339</name>
</gene>
<proteinExistence type="predicted"/>
<feature type="region of interest" description="Disordered" evidence="4">
    <location>
        <begin position="1"/>
        <end position="75"/>
    </location>
</feature>
<evidence type="ECO:0000256" key="1">
    <source>
        <dbReference type="ARBA" id="ARBA00004123"/>
    </source>
</evidence>
<dbReference type="InterPro" id="IPR024146">
    <property type="entry name" value="Claspin"/>
</dbReference>
<feature type="region of interest" description="Disordered" evidence="4">
    <location>
        <begin position="241"/>
        <end position="260"/>
    </location>
</feature>
<dbReference type="EMBL" id="VSRR010000008">
    <property type="protein sequence ID" value="MPC07772.1"/>
    <property type="molecule type" value="Genomic_DNA"/>
</dbReference>
<protein>
    <submittedName>
        <fullName evidence="5">Claspin</fullName>
    </submittedName>
</protein>
<feature type="region of interest" description="Disordered" evidence="4">
    <location>
        <begin position="307"/>
        <end position="331"/>
    </location>
</feature>
<dbReference type="OrthoDB" id="6366884at2759"/>
<comment type="caution">
    <text evidence="5">The sequence shown here is derived from an EMBL/GenBank/DDBJ whole genome shotgun (WGS) entry which is preliminary data.</text>
</comment>
<evidence type="ECO:0000256" key="4">
    <source>
        <dbReference type="SAM" id="MobiDB-lite"/>
    </source>
</evidence>
<evidence type="ECO:0000256" key="3">
    <source>
        <dbReference type="ARBA" id="ARBA00023242"/>
    </source>
</evidence>
<feature type="compositionally biased region" description="Basic residues" evidence="4">
    <location>
        <begin position="43"/>
        <end position="52"/>
    </location>
</feature>